<keyword evidence="6" id="KW-1185">Reference proteome</keyword>
<evidence type="ECO:0000256" key="1">
    <source>
        <dbReference type="ARBA" id="ARBA00006034"/>
    </source>
</evidence>
<evidence type="ECO:0000313" key="5">
    <source>
        <dbReference type="EMBL" id="GHE39369.1"/>
    </source>
</evidence>
<dbReference type="InterPro" id="IPR000415">
    <property type="entry name" value="Nitroreductase-like"/>
</dbReference>
<dbReference type="Proteomes" id="UP000608024">
    <property type="component" value="Unassembled WGS sequence"/>
</dbReference>
<dbReference type="Pfam" id="PF16715">
    <property type="entry name" value="CDPS"/>
    <property type="match status" value="1"/>
</dbReference>
<dbReference type="Gene3D" id="3.40.50.11710">
    <property type="entry name" value="Cyclodipeptide synthase"/>
    <property type="match status" value="1"/>
</dbReference>
<proteinExistence type="inferred from homology"/>
<dbReference type="GO" id="GO:0016491">
    <property type="term" value="F:oxidoreductase activity"/>
    <property type="evidence" value="ECO:0007669"/>
    <property type="project" value="InterPro"/>
</dbReference>
<dbReference type="InterPro" id="IPR030903">
    <property type="entry name" value="CDPS"/>
</dbReference>
<name>A0A918Z723_9ACTN</name>
<dbReference type="GO" id="GO:0016755">
    <property type="term" value="F:aminoacyltransferase activity"/>
    <property type="evidence" value="ECO:0007669"/>
    <property type="project" value="InterPro"/>
</dbReference>
<dbReference type="Pfam" id="PF00881">
    <property type="entry name" value="Nitroreductase"/>
    <property type="match status" value="1"/>
</dbReference>
<dbReference type="InterPro" id="IPR038622">
    <property type="entry name" value="CDPS_sf"/>
</dbReference>
<organism evidence="5 6">
    <name type="scientific">Streptomyces longispororuber</name>
    <dbReference type="NCBI Taxonomy" id="68230"/>
    <lineage>
        <taxon>Bacteria</taxon>
        <taxon>Bacillati</taxon>
        <taxon>Actinomycetota</taxon>
        <taxon>Actinomycetes</taxon>
        <taxon>Kitasatosporales</taxon>
        <taxon>Streptomycetaceae</taxon>
        <taxon>Streptomyces</taxon>
    </lineage>
</organism>
<dbReference type="NCBIfam" id="TIGR04539">
    <property type="entry name" value="tRNA_cyclodipep"/>
    <property type="match status" value="1"/>
</dbReference>
<comment type="similarity">
    <text evidence="1">Belongs to the CDPS family.</text>
</comment>
<dbReference type="CDD" id="cd02062">
    <property type="entry name" value="Nitro_FMN_reductase"/>
    <property type="match status" value="1"/>
</dbReference>
<protein>
    <recommendedName>
        <fullName evidence="3">Cyclodipeptide synthase</fullName>
    </recommendedName>
</protein>
<accession>A0A918Z723</accession>
<gene>
    <name evidence="5" type="ORF">GCM10018785_06220</name>
</gene>
<keyword evidence="2" id="KW-0808">Transferase</keyword>
<dbReference type="InterPro" id="IPR029479">
    <property type="entry name" value="Nitroreductase"/>
</dbReference>
<dbReference type="AlphaFoldDB" id="A0A918Z723"/>
<evidence type="ECO:0000313" key="6">
    <source>
        <dbReference type="Proteomes" id="UP000608024"/>
    </source>
</evidence>
<reference evidence="5" key="1">
    <citation type="journal article" date="2014" name="Int. J. Syst. Evol. Microbiol.">
        <title>Complete genome sequence of Corynebacterium casei LMG S-19264T (=DSM 44701T), isolated from a smear-ripened cheese.</title>
        <authorList>
            <consortium name="US DOE Joint Genome Institute (JGI-PGF)"/>
            <person name="Walter F."/>
            <person name="Albersmeier A."/>
            <person name="Kalinowski J."/>
            <person name="Ruckert C."/>
        </authorList>
    </citation>
    <scope>NUCLEOTIDE SEQUENCE</scope>
    <source>
        <strain evidence="5">JCM 4784</strain>
    </source>
</reference>
<evidence type="ECO:0000256" key="3">
    <source>
        <dbReference type="ARBA" id="ARBA00030771"/>
    </source>
</evidence>
<feature type="domain" description="Nitroreductase" evidence="4">
    <location>
        <begin position="2"/>
        <end position="48"/>
    </location>
</feature>
<evidence type="ECO:0000256" key="2">
    <source>
        <dbReference type="ARBA" id="ARBA00022679"/>
    </source>
</evidence>
<dbReference type="EMBL" id="BNBT01000005">
    <property type="protein sequence ID" value="GHE39369.1"/>
    <property type="molecule type" value="Genomic_DNA"/>
</dbReference>
<sequence length="118" mass="13239">MRALAQEPVEAWEVESLLDAALAAPSCVNNQAWHFTVVRSPELVRRLVALDDPARLTLAARYLLEKMPTCIDTGALVGAESSVRCYHRPSPLLQRFFERAYQLQPSPNQGHLQVVCRL</sequence>
<reference evidence="5" key="2">
    <citation type="submission" date="2020-09" db="EMBL/GenBank/DDBJ databases">
        <authorList>
            <person name="Sun Q."/>
            <person name="Ohkuma M."/>
        </authorList>
    </citation>
    <scope>NUCLEOTIDE SEQUENCE</scope>
    <source>
        <strain evidence="5">JCM 4784</strain>
    </source>
</reference>
<comment type="caution">
    <text evidence="5">The sequence shown here is derived from an EMBL/GenBank/DDBJ whole genome shotgun (WGS) entry which is preliminary data.</text>
</comment>
<dbReference type="SUPFAM" id="SSF55469">
    <property type="entry name" value="FMN-dependent nitroreductase-like"/>
    <property type="match status" value="1"/>
</dbReference>
<evidence type="ECO:0000259" key="4">
    <source>
        <dbReference type="Pfam" id="PF00881"/>
    </source>
</evidence>